<reference evidence="4" key="3">
    <citation type="submission" date="2025-08" db="UniProtKB">
        <authorList>
            <consortium name="Ensembl"/>
        </authorList>
    </citation>
    <scope>IDENTIFICATION</scope>
</reference>
<dbReference type="Gene3D" id="3.60.10.10">
    <property type="entry name" value="Endonuclease/exonuclease/phosphatase"/>
    <property type="match status" value="1"/>
</dbReference>
<dbReference type="Ensembl" id="ENSACLT00000035096.2">
    <property type="protein sequence ID" value="ENSACLP00000034278.2"/>
    <property type="gene ID" value="ENSACLG00000023216.2"/>
</dbReference>
<dbReference type="Pfam" id="PF03372">
    <property type="entry name" value="Exo_endo_phos"/>
    <property type="match status" value="1"/>
</dbReference>
<name>A0A3P8QXL1_ASTCA</name>
<evidence type="ECO:0000313" key="4">
    <source>
        <dbReference type="Ensembl" id="ENSACLP00000034278.2"/>
    </source>
</evidence>
<dbReference type="GeneTree" id="ENSGT00940000163630"/>
<dbReference type="SUPFAM" id="SSF56219">
    <property type="entry name" value="DNase I-like"/>
    <property type="match status" value="1"/>
</dbReference>
<evidence type="ECO:0000313" key="5">
    <source>
        <dbReference type="Proteomes" id="UP000265100"/>
    </source>
</evidence>
<dbReference type="InterPro" id="IPR036691">
    <property type="entry name" value="Endo/exonu/phosph_ase_sf"/>
</dbReference>
<feature type="domain" description="Reverse transcriptase" evidence="3">
    <location>
        <begin position="656"/>
        <end position="928"/>
    </location>
</feature>
<dbReference type="CDD" id="cd09076">
    <property type="entry name" value="L1-EN"/>
    <property type="match status" value="1"/>
</dbReference>
<dbReference type="PANTHER" id="PTHR31635">
    <property type="entry name" value="REVERSE TRANSCRIPTASE DOMAIN-CONTAINING PROTEIN-RELATED"/>
    <property type="match status" value="1"/>
</dbReference>
<feature type="region of interest" description="Disordered" evidence="2">
    <location>
        <begin position="1"/>
        <end position="27"/>
    </location>
</feature>
<keyword evidence="5" id="KW-1185">Reference proteome</keyword>
<dbReference type="Pfam" id="PF00078">
    <property type="entry name" value="RVT_1"/>
    <property type="match status" value="1"/>
</dbReference>
<sequence length="1441" mass="165719">MSLDEFFAHPGSSKKREMSKRGVKAKASSDLVASNCPEKETMCDAEDALSTLRDDVIVDKVTSNISKYMDIKISEVIKPINELTEKFDNLIERMETVEQRVSDLEDVTATNEPRIAALETQLKKAMERLESFENQSRRQNVRIVGLKEGAEGRAPVDFLKKWIPEVLGLQQGAITVDRAHRTGPPMRLTDLTHIAFLQETHLTDDEHRKYCREWVGQIFFSSYSTNKRGVITLIHKNLPFNVIATHKDNEGRYILVKGMLHGETVLLGNIYAPNAQDGEFYTVLFSQLVDMDCANIILAGDFNCALCPKMDKFPPQSILTKNSKALWQIINELDLIDVWRHYNPLSKEYTFHSNPHLSASRIDYIFMSKCISQLVQQVNIGHIGLSDHAPVVLTIQPMRHIERSRSWKMSTLSLLDEKFIHFITEQTTVFLEINDKEEIDTRTLWDSYKAYMRGMIISYTSHKRKQRLTRQLEIENNIKKLEKQYYVTKSAETLSELNIARTSLRNLIMRKAERDVLLARQRLFESASKPNRFLARLARNTPSSSFITAIVDVNGERQVGNRQINECFREFYTNLYRSEMDITRLNSGFFLNDLVFPQLSEDQVSLLESPITMIEVDKAISALQSGKCPGADGFPVEFFKVMKMKLNSLLLRVFNKAFEESKLPESMYQANITLIAKKDKNPESCSSYRPISLLGADNKILSKILALRLEKVMCSIVHADQTGFIKGRNSYNNTRRLFNIIHFLNFHQIPGVVVSMDAEKAFDRIEWEYMFEIMRRFGFGKNFLGWIKIIYKSPIASVLTNGLLSSPFSLSRGTAQGSPLSPLLFALAIEPLAMAIRQNPSVLGVKIGDRQHKILLYADDILLTLTDPVNSLPVLIRCIKDFGLISGYKVNFDKSVIMTLCSGGDNEPLYVKPFHWAPSGFVYLGVKVTPNVGHLYRENINGMVQDLREMLTRWRSLPISFLGRINLIKMVILPKILYPTGMLFAILKSEDIKVINKAMVDFIWAGRKPKIKLETLQLPKDLGGWGVPNIENYVLSIQARILSSWIHEHSDVPWLNIEEVLWKRLNDLPHVIKHNPLIYNAMWTWGKLRKIFNSSLPFNILSTFINNPDLLPQNIGSSFVGWHKVGVKRFYDLFKHGEFKSFESLKSQYSMSKTEFYKYLQLRNYVLKNAKTLRISTASFRLEKFFLDNREHKHFVSKFYSEIYALIEDKLAWLRKSWGTLLKCEIDIQAWDKILLLPSKISVCNRFKELQYKILHNVYISPYIYSKYNMGISPNCLKCKVRVGTRFHCLWECAIIQSFWKEVCANISTAIGHQVTENPLMCILGYIPVSLVQHEHVIQSLLMLARKSIMLRWVGAEPPSISLWKSLIIEVMTLIRLGHYIDGSSRIFVYKWKRPLEALGVTYKLDPRGQQLSRGTFPATSIVLNRIANSTTVKTFYNQYI</sequence>
<feature type="coiled-coil region" evidence="1">
    <location>
        <begin position="80"/>
        <end position="142"/>
    </location>
</feature>
<dbReference type="PROSITE" id="PS50878">
    <property type="entry name" value="RT_POL"/>
    <property type="match status" value="1"/>
</dbReference>
<reference evidence="4" key="4">
    <citation type="submission" date="2025-09" db="UniProtKB">
        <authorList>
            <consortium name="Ensembl"/>
        </authorList>
    </citation>
    <scope>IDENTIFICATION</scope>
</reference>
<dbReference type="InterPro" id="IPR000477">
    <property type="entry name" value="RT_dom"/>
</dbReference>
<dbReference type="STRING" id="8154.ENSACLP00000034278"/>
<evidence type="ECO:0000256" key="1">
    <source>
        <dbReference type="SAM" id="Coils"/>
    </source>
</evidence>
<dbReference type="OMA" id="MEECSIS"/>
<keyword evidence="1" id="KW-0175">Coiled coil</keyword>
<organism evidence="4 5">
    <name type="scientific">Astatotilapia calliptera</name>
    <name type="common">Eastern happy</name>
    <name type="synonym">Chromis callipterus</name>
    <dbReference type="NCBI Taxonomy" id="8154"/>
    <lineage>
        <taxon>Eukaryota</taxon>
        <taxon>Metazoa</taxon>
        <taxon>Chordata</taxon>
        <taxon>Craniata</taxon>
        <taxon>Vertebrata</taxon>
        <taxon>Euteleostomi</taxon>
        <taxon>Actinopterygii</taxon>
        <taxon>Neopterygii</taxon>
        <taxon>Teleostei</taxon>
        <taxon>Neoteleostei</taxon>
        <taxon>Acanthomorphata</taxon>
        <taxon>Ovalentaria</taxon>
        <taxon>Cichlomorphae</taxon>
        <taxon>Cichliformes</taxon>
        <taxon>Cichlidae</taxon>
        <taxon>African cichlids</taxon>
        <taxon>Pseudocrenilabrinae</taxon>
        <taxon>Haplochromini</taxon>
        <taxon>Astatotilapia</taxon>
    </lineage>
</organism>
<dbReference type="InterPro" id="IPR005135">
    <property type="entry name" value="Endo/exonuclease/phosphatase"/>
</dbReference>
<accession>A0A3P8QXL1</accession>
<dbReference type="SUPFAM" id="SSF57997">
    <property type="entry name" value="Tropomyosin"/>
    <property type="match status" value="1"/>
</dbReference>
<dbReference type="PANTHER" id="PTHR31635:SF196">
    <property type="entry name" value="REVERSE TRANSCRIPTASE DOMAIN-CONTAINING PROTEIN-RELATED"/>
    <property type="match status" value="1"/>
</dbReference>
<evidence type="ECO:0000256" key="2">
    <source>
        <dbReference type="SAM" id="MobiDB-lite"/>
    </source>
</evidence>
<dbReference type="SUPFAM" id="SSF56672">
    <property type="entry name" value="DNA/RNA polymerases"/>
    <property type="match status" value="1"/>
</dbReference>
<dbReference type="InterPro" id="IPR043502">
    <property type="entry name" value="DNA/RNA_pol_sf"/>
</dbReference>
<evidence type="ECO:0000259" key="3">
    <source>
        <dbReference type="PROSITE" id="PS50878"/>
    </source>
</evidence>
<reference evidence="5" key="2">
    <citation type="submission" date="2023-03" db="EMBL/GenBank/DDBJ databases">
        <authorList>
            <consortium name="Wellcome Sanger Institute Data Sharing"/>
        </authorList>
    </citation>
    <scope>NUCLEOTIDE SEQUENCE [LARGE SCALE GENOMIC DNA]</scope>
</reference>
<dbReference type="GO" id="GO:0003824">
    <property type="term" value="F:catalytic activity"/>
    <property type="evidence" value="ECO:0007669"/>
    <property type="project" value="InterPro"/>
</dbReference>
<protein>
    <recommendedName>
        <fullName evidence="3">Reverse transcriptase domain-containing protein</fullName>
    </recommendedName>
</protein>
<dbReference type="CDD" id="cd01650">
    <property type="entry name" value="RT_nLTR_like"/>
    <property type="match status" value="1"/>
</dbReference>
<dbReference type="Proteomes" id="UP000265100">
    <property type="component" value="Chromosome 20"/>
</dbReference>
<reference evidence="4 5" key="1">
    <citation type="submission" date="2018-05" db="EMBL/GenBank/DDBJ databases">
        <authorList>
            <person name="Datahose"/>
        </authorList>
    </citation>
    <scope>NUCLEOTIDE SEQUENCE</scope>
</reference>
<proteinExistence type="predicted"/>